<keyword evidence="3" id="KW-1185">Reference proteome</keyword>
<dbReference type="EMBL" id="BMAU01021364">
    <property type="protein sequence ID" value="GFY23547.1"/>
    <property type="molecule type" value="Genomic_DNA"/>
</dbReference>
<gene>
    <name evidence="2" type="primary">AVEN_133592_1</name>
    <name evidence="2" type="ORF">TNCV_1038461</name>
</gene>
<dbReference type="AlphaFoldDB" id="A0A8X6VW67"/>
<evidence type="ECO:0000313" key="3">
    <source>
        <dbReference type="Proteomes" id="UP000887159"/>
    </source>
</evidence>
<feature type="region of interest" description="Disordered" evidence="1">
    <location>
        <begin position="1"/>
        <end position="28"/>
    </location>
</feature>
<dbReference type="Proteomes" id="UP000887159">
    <property type="component" value="Unassembled WGS sequence"/>
</dbReference>
<comment type="caution">
    <text evidence="2">The sequence shown here is derived from an EMBL/GenBank/DDBJ whole genome shotgun (WGS) entry which is preliminary data.</text>
</comment>
<name>A0A8X6VW67_TRICX</name>
<sequence length="147" mass="16553">MASAVLADPTRALQGTNRRSGPAMDESENDVESLEQLLLYVDEHYLAGKLPLGDHLGKVLHGVEEYHQLNAGRLRFHASQLKWTGYHRLCPPRPLHQLCGQCDVEQCGRIVPLTREPPHPYTVIICPQNKPGFITKHNRLPICDIPH</sequence>
<reference evidence="2" key="1">
    <citation type="submission" date="2020-08" db="EMBL/GenBank/DDBJ databases">
        <title>Multicomponent nature underlies the extraordinary mechanical properties of spider dragline silk.</title>
        <authorList>
            <person name="Kono N."/>
            <person name="Nakamura H."/>
            <person name="Mori M."/>
            <person name="Yoshida Y."/>
            <person name="Ohtoshi R."/>
            <person name="Malay A.D."/>
            <person name="Moran D.A.P."/>
            <person name="Tomita M."/>
            <person name="Numata K."/>
            <person name="Arakawa K."/>
        </authorList>
    </citation>
    <scope>NUCLEOTIDE SEQUENCE</scope>
</reference>
<protein>
    <submittedName>
        <fullName evidence="2">Uncharacterized protein</fullName>
    </submittedName>
</protein>
<proteinExistence type="predicted"/>
<evidence type="ECO:0000313" key="2">
    <source>
        <dbReference type="EMBL" id="GFY23547.1"/>
    </source>
</evidence>
<accession>A0A8X6VW67</accession>
<evidence type="ECO:0000256" key="1">
    <source>
        <dbReference type="SAM" id="MobiDB-lite"/>
    </source>
</evidence>
<organism evidence="2 3">
    <name type="scientific">Trichonephila clavipes</name>
    <name type="common">Golden silk orbweaver</name>
    <name type="synonym">Nephila clavipes</name>
    <dbReference type="NCBI Taxonomy" id="2585209"/>
    <lineage>
        <taxon>Eukaryota</taxon>
        <taxon>Metazoa</taxon>
        <taxon>Ecdysozoa</taxon>
        <taxon>Arthropoda</taxon>
        <taxon>Chelicerata</taxon>
        <taxon>Arachnida</taxon>
        <taxon>Araneae</taxon>
        <taxon>Araneomorphae</taxon>
        <taxon>Entelegynae</taxon>
        <taxon>Araneoidea</taxon>
        <taxon>Nephilidae</taxon>
        <taxon>Trichonephila</taxon>
    </lineage>
</organism>